<dbReference type="RefSeq" id="XP_019023993.1">
    <property type="nucleotide sequence ID" value="XM_019166069.1"/>
</dbReference>
<keyword evidence="1" id="KW-0175">Coiled coil</keyword>
<evidence type="ECO:0000313" key="3">
    <source>
        <dbReference type="EMBL" id="GAO48496.1"/>
    </source>
</evidence>
<evidence type="ECO:0000256" key="2">
    <source>
        <dbReference type="SAM" id="MobiDB-lite"/>
    </source>
</evidence>
<reference evidence="3 4" key="2">
    <citation type="journal article" date="2014" name="J. Gen. Appl. Microbiol.">
        <title>The early diverging ascomycetous budding yeast Saitoella complicata has three histone deacetylases belonging to the Clr6, Hos2, and Rpd3 lineages.</title>
        <authorList>
            <person name="Nishida H."/>
            <person name="Matsumoto T."/>
            <person name="Kondo S."/>
            <person name="Hamamoto M."/>
            <person name="Yoshikawa H."/>
        </authorList>
    </citation>
    <scope>NUCLEOTIDE SEQUENCE [LARGE SCALE GENOMIC DNA]</scope>
    <source>
        <strain evidence="3 4">NRRL Y-17804</strain>
    </source>
</reference>
<reference evidence="3 4" key="1">
    <citation type="journal article" date="2011" name="J. Gen. Appl. Microbiol.">
        <title>Draft genome sequencing of the enigmatic yeast Saitoella complicata.</title>
        <authorList>
            <person name="Nishida H."/>
            <person name="Hamamoto M."/>
            <person name="Sugiyama J."/>
        </authorList>
    </citation>
    <scope>NUCLEOTIDE SEQUENCE [LARGE SCALE GENOMIC DNA]</scope>
    <source>
        <strain evidence="3 4">NRRL Y-17804</strain>
    </source>
</reference>
<evidence type="ECO:0000256" key="1">
    <source>
        <dbReference type="SAM" id="Coils"/>
    </source>
</evidence>
<feature type="region of interest" description="Disordered" evidence="2">
    <location>
        <begin position="1"/>
        <end position="76"/>
    </location>
</feature>
<accession>A0A0E9NFN5</accession>
<comment type="caution">
    <text evidence="3">The sequence shown here is derived from an EMBL/GenBank/DDBJ whole genome shotgun (WGS) entry which is preliminary data.</text>
</comment>
<gene>
    <name evidence="3" type="ORF">G7K_2669-t1</name>
</gene>
<keyword evidence="4" id="KW-1185">Reference proteome</keyword>
<feature type="region of interest" description="Disordered" evidence="2">
    <location>
        <begin position="281"/>
        <end position="302"/>
    </location>
</feature>
<organism evidence="3 4">
    <name type="scientific">Saitoella complicata (strain BCRC 22490 / CBS 7301 / JCM 7358 / NBRC 10748 / NRRL Y-17804)</name>
    <dbReference type="NCBI Taxonomy" id="698492"/>
    <lineage>
        <taxon>Eukaryota</taxon>
        <taxon>Fungi</taxon>
        <taxon>Dikarya</taxon>
        <taxon>Ascomycota</taxon>
        <taxon>Taphrinomycotina</taxon>
        <taxon>Taphrinomycotina incertae sedis</taxon>
        <taxon>Saitoella</taxon>
    </lineage>
</organism>
<protein>
    <submittedName>
        <fullName evidence="3">Uncharacterized protein</fullName>
    </submittedName>
</protein>
<dbReference type="AlphaFoldDB" id="A0A0E9NFN5"/>
<dbReference type="EMBL" id="BACD03000015">
    <property type="protein sequence ID" value="GAO48496.1"/>
    <property type="molecule type" value="Genomic_DNA"/>
</dbReference>
<evidence type="ECO:0000313" key="4">
    <source>
        <dbReference type="Proteomes" id="UP000033140"/>
    </source>
</evidence>
<sequence>MGLPMYRSPSPEGSPEPKRTRLDERVNEEINGTSGVRRSPYGSYSDALRHGQTMIRSRSSSRDARRRTPSTSAIHDREGRVVYTREQSRMYERWMSDEHRRLVSRDSPDAEVLEGALSIVNDNNRLRGWDHRLTEEDAARVANMRPSERFDTMIRAARIVSERRALRGLTSSGLLPISPADRAEQHDAIADMLSEMEPSPRETADIEELRAGIRRQRESLQNIETRLREERAARRVLLAPARRPTPPFVTAASYDSGAQAEHRTTFSFSFSQSERGVNAEFEADDGTSPTPNIPDPGPEHEPIPAAANVYNPPRILLSPVPFFRLFSSIHHLRRQHRDPTIGTRAFTLFWRLIQDVNVMSGRTPIQRALAEELCDSLNEIEGLEGEVRAEVLALIADRVEVGCLDGPETERLESEEVLPGIALVGL</sequence>
<dbReference type="Proteomes" id="UP000033140">
    <property type="component" value="Unassembled WGS sequence"/>
</dbReference>
<name>A0A0E9NFN5_SAICN</name>
<proteinExistence type="predicted"/>
<reference evidence="3 4" key="3">
    <citation type="journal article" date="2015" name="Genome Announc.">
        <title>Draft Genome Sequence of the Archiascomycetous Yeast Saitoella complicata.</title>
        <authorList>
            <person name="Yamauchi K."/>
            <person name="Kondo S."/>
            <person name="Hamamoto M."/>
            <person name="Takahashi Y."/>
            <person name="Ogura Y."/>
            <person name="Hayashi T."/>
            <person name="Nishida H."/>
        </authorList>
    </citation>
    <scope>NUCLEOTIDE SEQUENCE [LARGE SCALE GENOMIC DNA]</scope>
    <source>
        <strain evidence="3 4">NRRL Y-17804</strain>
    </source>
</reference>
<feature type="coiled-coil region" evidence="1">
    <location>
        <begin position="206"/>
        <end position="233"/>
    </location>
</feature>
<feature type="compositionally biased region" description="Basic and acidic residues" evidence="2">
    <location>
        <begin position="15"/>
        <end position="28"/>
    </location>
</feature>